<dbReference type="PANTHER" id="PTHR28161">
    <property type="entry name" value="ATP SYNTHASE SUBUNIT F, MITOCHONDRIAL"/>
    <property type="match status" value="1"/>
</dbReference>
<dbReference type="RefSeq" id="XP_040724923.1">
    <property type="nucleotide sequence ID" value="XM_040871771.1"/>
</dbReference>
<keyword evidence="1" id="KW-1133">Transmembrane helix</keyword>
<dbReference type="AlphaFoldDB" id="A0A1Y2FD66"/>
<dbReference type="EMBL" id="MCFI01000011">
    <property type="protein sequence ID" value="ORY81547.1"/>
    <property type="molecule type" value="Genomic_DNA"/>
</dbReference>
<evidence type="ECO:0000313" key="2">
    <source>
        <dbReference type="EMBL" id="ORY81547.1"/>
    </source>
</evidence>
<dbReference type="OMA" id="TIDYQMH"/>
<dbReference type="STRING" id="56484.A0A1Y2FD66"/>
<sequence length="90" mass="9852">MLKALVPPKIANPKSIGVAADAARMTRVVSFYKALPRGAAAKQTGWKARNIDGKNPSGMPMIYLIGGLFVIGYSLDYAFHLSHHKNHEHH</sequence>
<comment type="caution">
    <text evidence="2">The sequence shown here is derived from an EMBL/GenBank/DDBJ whole genome shotgun (WGS) entry which is preliminary data.</text>
</comment>
<dbReference type="InterPro" id="IPR019727">
    <property type="entry name" value="ATP_synth_F0_fsu_mt_fun"/>
</dbReference>
<keyword evidence="1" id="KW-0812">Transmembrane</keyword>
<evidence type="ECO:0000256" key="1">
    <source>
        <dbReference type="SAM" id="Phobius"/>
    </source>
</evidence>
<dbReference type="GeneID" id="63788370"/>
<evidence type="ECO:0000313" key="3">
    <source>
        <dbReference type="Proteomes" id="UP000193685"/>
    </source>
</evidence>
<name>A0A1Y2FD66_PROLT</name>
<keyword evidence="3" id="KW-1185">Reference proteome</keyword>
<feature type="transmembrane region" description="Helical" evidence="1">
    <location>
        <begin position="61"/>
        <end position="79"/>
    </location>
</feature>
<dbReference type="PANTHER" id="PTHR28161:SF1">
    <property type="entry name" value="ATP SYNTHASE SUBUNIT F, MITOCHONDRIAL"/>
    <property type="match status" value="1"/>
</dbReference>
<dbReference type="OrthoDB" id="5561579at2759"/>
<gene>
    <name evidence="2" type="ORF">BCR37DRAFT_399122</name>
</gene>
<dbReference type="Pfam" id="PF10791">
    <property type="entry name" value="F1F0-ATPsyn_F"/>
    <property type="match status" value="1"/>
</dbReference>
<reference evidence="2 3" key="1">
    <citation type="submission" date="2016-07" db="EMBL/GenBank/DDBJ databases">
        <title>Pervasive Adenine N6-methylation of Active Genes in Fungi.</title>
        <authorList>
            <consortium name="DOE Joint Genome Institute"/>
            <person name="Mondo S.J."/>
            <person name="Dannebaum R.O."/>
            <person name="Kuo R.C."/>
            <person name="Labutti K."/>
            <person name="Haridas S."/>
            <person name="Kuo A."/>
            <person name="Salamov A."/>
            <person name="Ahrendt S.R."/>
            <person name="Lipzen A."/>
            <person name="Sullivan W."/>
            <person name="Andreopoulos W.B."/>
            <person name="Clum A."/>
            <person name="Lindquist E."/>
            <person name="Daum C."/>
            <person name="Ramamoorthy G.K."/>
            <person name="Gryganskyi A."/>
            <person name="Culley D."/>
            <person name="Magnuson J.K."/>
            <person name="James T.Y."/>
            <person name="O'Malley M.A."/>
            <person name="Stajich J.E."/>
            <person name="Spatafora J.W."/>
            <person name="Visel A."/>
            <person name="Grigoriev I.V."/>
        </authorList>
    </citation>
    <scope>NUCLEOTIDE SEQUENCE [LARGE SCALE GENOMIC DNA]</scope>
    <source>
        <strain evidence="2 3">12-1054</strain>
    </source>
</reference>
<keyword evidence="1" id="KW-0472">Membrane</keyword>
<protein>
    <submittedName>
        <fullName evidence="2">Putative mitochondrial F1F0 ATP synthase subunit F</fullName>
    </submittedName>
</protein>
<proteinExistence type="predicted"/>
<dbReference type="GO" id="GO:0046933">
    <property type="term" value="F:proton-transporting ATP synthase activity, rotational mechanism"/>
    <property type="evidence" value="ECO:0007669"/>
    <property type="project" value="TreeGrafter"/>
</dbReference>
<organism evidence="2 3">
    <name type="scientific">Protomyces lactucae-debilis</name>
    <dbReference type="NCBI Taxonomy" id="2754530"/>
    <lineage>
        <taxon>Eukaryota</taxon>
        <taxon>Fungi</taxon>
        <taxon>Dikarya</taxon>
        <taxon>Ascomycota</taxon>
        <taxon>Taphrinomycotina</taxon>
        <taxon>Taphrinomycetes</taxon>
        <taxon>Taphrinales</taxon>
        <taxon>Protomycetaceae</taxon>
        <taxon>Protomyces</taxon>
    </lineage>
</organism>
<accession>A0A1Y2FD66</accession>
<dbReference type="Proteomes" id="UP000193685">
    <property type="component" value="Unassembled WGS sequence"/>
</dbReference>